<dbReference type="RefSeq" id="WP_218090697.1">
    <property type="nucleotide sequence ID" value="NZ_CAJVAS010000002.1"/>
</dbReference>
<feature type="domain" description="VanZ-like" evidence="2">
    <location>
        <begin position="19"/>
        <end position="143"/>
    </location>
</feature>
<feature type="transmembrane region" description="Helical" evidence="1">
    <location>
        <begin position="127"/>
        <end position="145"/>
    </location>
</feature>
<evidence type="ECO:0000256" key="1">
    <source>
        <dbReference type="SAM" id="Phobius"/>
    </source>
</evidence>
<keyword evidence="1" id="KW-0472">Membrane</keyword>
<dbReference type="Proteomes" id="UP000693672">
    <property type="component" value="Unassembled WGS sequence"/>
</dbReference>
<gene>
    <name evidence="3" type="ORF">PAESOLCIP111_00892</name>
</gene>
<evidence type="ECO:0000313" key="4">
    <source>
        <dbReference type="Proteomes" id="UP000693672"/>
    </source>
</evidence>
<dbReference type="Pfam" id="PF04892">
    <property type="entry name" value="VanZ"/>
    <property type="match status" value="1"/>
</dbReference>
<proteinExistence type="predicted"/>
<dbReference type="InterPro" id="IPR006976">
    <property type="entry name" value="VanZ-like"/>
</dbReference>
<feature type="transmembrane region" description="Helical" evidence="1">
    <location>
        <begin position="96"/>
        <end position="115"/>
    </location>
</feature>
<dbReference type="PANTHER" id="PTHR36834">
    <property type="entry name" value="MEMBRANE PROTEIN-RELATED"/>
    <property type="match status" value="1"/>
</dbReference>
<keyword evidence="1" id="KW-1133">Transmembrane helix</keyword>
<feature type="transmembrane region" description="Helical" evidence="1">
    <location>
        <begin position="14"/>
        <end position="34"/>
    </location>
</feature>
<sequence length="158" mass="18199">MKHEDPNHSAVKRLVWLIFIGYSACLLYWMLWGFGRTVLAEIRFNLVPMKTIIHFMSTMSRGNTVFPIINLAGNIGVFVPFGVMLPYLFTKLRNRYWFSLCFIGSIIVLETGQVLLRRGTGDVDDVILNTIGGMIGYFLYDVLYVRRTNRMRRPGKPA</sequence>
<dbReference type="EMBL" id="CAJVAS010000002">
    <property type="protein sequence ID" value="CAG7606208.1"/>
    <property type="molecule type" value="Genomic_DNA"/>
</dbReference>
<organism evidence="3 4">
    <name type="scientific">Paenibacillus solanacearum</name>
    <dbReference type="NCBI Taxonomy" id="2048548"/>
    <lineage>
        <taxon>Bacteria</taxon>
        <taxon>Bacillati</taxon>
        <taxon>Bacillota</taxon>
        <taxon>Bacilli</taxon>
        <taxon>Bacillales</taxon>
        <taxon>Paenibacillaceae</taxon>
        <taxon>Paenibacillus</taxon>
    </lineage>
</organism>
<dbReference type="InterPro" id="IPR053150">
    <property type="entry name" value="Teicoplanin_resist-assoc"/>
</dbReference>
<keyword evidence="4" id="KW-1185">Reference proteome</keyword>
<dbReference type="PANTHER" id="PTHR36834:SF1">
    <property type="entry name" value="INTEGRAL MEMBRANE PROTEIN"/>
    <property type="match status" value="1"/>
</dbReference>
<evidence type="ECO:0000259" key="2">
    <source>
        <dbReference type="Pfam" id="PF04892"/>
    </source>
</evidence>
<comment type="caution">
    <text evidence="3">The sequence shown here is derived from an EMBL/GenBank/DDBJ whole genome shotgun (WGS) entry which is preliminary data.</text>
</comment>
<name>A0A916NVE5_9BACL</name>
<protein>
    <recommendedName>
        <fullName evidence="2">VanZ-like domain-containing protein</fullName>
    </recommendedName>
</protein>
<accession>A0A916NVE5</accession>
<dbReference type="AlphaFoldDB" id="A0A916NVE5"/>
<feature type="transmembrane region" description="Helical" evidence="1">
    <location>
        <begin position="65"/>
        <end position="89"/>
    </location>
</feature>
<reference evidence="3" key="1">
    <citation type="submission" date="2021-06" db="EMBL/GenBank/DDBJ databases">
        <authorList>
            <person name="Criscuolo A."/>
        </authorList>
    </citation>
    <scope>NUCLEOTIDE SEQUENCE</scope>
    <source>
        <strain evidence="3">CIP111600</strain>
    </source>
</reference>
<keyword evidence="1" id="KW-0812">Transmembrane</keyword>
<evidence type="ECO:0000313" key="3">
    <source>
        <dbReference type="EMBL" id="CAG7606208.1"/>
    </source>
</evidence>